<keyword evidence="1" id="KW-0175">Coiled coil</keyword>
<evidence type="ECO:0000313" key="4">
    <source>
        <dbReference type="Proteomes" id="UP000823775"/>
    </source>
</evidence>
<accession>A0ABS8UQT3</accession>
<name>A0ABS8UQT3_DATST</name>
<gene>
    <name evidence="3" type="ORF">HAX54_019156</name>
</gene>
<sequence length="195" mass="22182">MAAYYLSFKEKRAINEEAHFDVDSFKADFPNIDKKFQIRYWEPFIKALGPYFLELRVDEVFDLSTKRDKDAPAFKRLKLTLRPSDPPLTDMSEDTSTSSFSNKPQSIKTAMKPVVDKFESLCARVDVLQDEMASMREEINMLKETMPLMDIYLNITEVGCDSPVAGRSSLNDLCVRYNPSEGAVAGEVQDGEPSR</sequence>
<evidence type="ECO:0000256" key="2">
    <source>
        <dbReference type="SAM" id="MobiDB-lite"/>
    </source>
</evidence>
<reference evidence="3 4" key="1">
    <citation type="journal article" date="2021" name="BMC Genomics">
        <title>Datura genome reveals duplications of psychoactive alkaloid biosynthetic genes and high mutation rate following tissue culture.</title>
        <authorList>
            <person name="Rajewski A."/>
            <person name="Carter-House D."/>
            <person name="Stajich J."/>
            <person name="Litt A."/>
        </authorList>
    </citation>
    <scope>NUCLEOTIDE SEQUENCE [LARGE SCALE GENOMIC DNA]</scope>
    <source>
        <strain evidence="3">AR-01</strain>
    </source>
</reference>
<keyword evidence="4" id="KW-1185">Reference proteome</keyword>
<feature type="compositionally biased region" description="Polar residues" evidence="2">
    <location>
        <begin position="94"/>
        <end position="105"/>
    </location>
</feature>
<feature type="coiled-coil region" evidence="1">
    <location>
        <begin position="118"/>
        <end position="145"/>
    </location>
</feature>
<organism evidence="3 4">
    <name type="scientific">Datura stramonium</name>
    <name type="common">Jimsonweed</name>
    <name type="synonym">Common thornapple</name>
    <dbReference type="NCBI Taxonomy" id="4076"/>
    <lineage>
        <taxon>Eukaryota</taxon>
        <taxon>Viridiplantae</taxon>
        <taxon>Streptophyta</taxon>
        <taxon>Embryophyta</taxon>
        <taxon>Tracheophyta</taxon>
        <taxon>Spermatophyta</taxon>
        <taxon>Magnoliopsida</taxon>
        <taxon>eudicotyledons</taxon>
        <taxon>Gunneridae</taxon>
        <taxon>Pentapetalae</taxon>
        <taxon>asterids</taxon>
        <taxon>lamiids</taxon>
        <taxon>Solanales</taxon>
        <taxon>Solanaceae</taxon>
        <taxon>Solanoideae</taxon>
        <taxon>Datureae</taxon>
        <taxon>Datura</taxon>
    </lineage>
</organism>
<comment type="caution">
    <text evidence="3">The sequence shown here is derived from an EMBL/GenBank/DDBJ whole genome shotgun (WGS) entry which is preliminary data.</text>
</comment>
<proteinExistence type="predicted"/>
<protein>
    <submittedName>
        <fullName evidence="3">Uncharacterized protein</fullName>
    </submittedName>
</protein>
<dbReference type="Proteomes" id="UP000823775">
    <property type="component" value="Unassembled WGS sequence"/>
</dbReference>
<evidence type="ECO:0000256" key="1">
    <source>
        <dbReference type="SAM" id="Coils"/>
    </source>
</evidence>
<evidence type="ECO:0000313" key="3">
    <source>
        <dbReference type="EMBL" id="MCD9560472.1"/>
    </source>
</evidence>
<feature type="region of interest" description="Disordered" evidence="2">
    <location>
        <begin position="85"/>
        <end position="105"/>
    </location>
</feature>
<dbReference type="EMBL" id="JACEIK010002325">
    <property type="protein sequence ID" value="MCD9560472.1"/>
    <property type="molecule type" value="Genomic_DNA"/>
</dbReference>